<dbReference type="PANTHER" id="PTHR48219:SF1">
    <property type="entry name" value="VACUOLAR PROTEIN SORTING-ASSOCIATED PROTEIN 62"/>
    <property type="match status" value="1"/>
</dbReference>
<proteinExistence type="predicted"/>
<dbReference type="RefSeq" id="XP_004367706.1">
    <property type="nucleotide sequence ID" value="XM_004367649.1"/>
</dbReference>
<dbReference type="InterPro" id="IPR009291">
    <property type="entry name" value="Vps62"/>
</dbReference>
<dbReference type="PROSITE" id="PS50238">
    <property type="entry name" value="RHOGAP"/>
    <property type="match status" value="1"/>
</dbReference>
<dbReference type="PANTHER" id="PTHR48219">
    <property type="entry name" value="VACUOLAR PROTEIN SORTING-ASSOCIATED PROTEIN 62-RELATED"/>
    <property type="match status" value="1"/>
</dbReference>
<dbReference type="CDD" id="cd00159">
    <property type="entry name" value="RhoGAP"/>
    <property type="match status" value="1"/>
</dbReference>
<dbReference type="Pfam" id="PF00620">
    <property type="entry name" value="RhoGAP"/>
    <property type="match status" value="1"/>
</dbReference>
<gene>
    <name evidence="2" type="ORF">ACA1_255710</name>
</gene>
<dbReference type="Gene3D" id="1.10.555.10">
    <property type="entry name" value="Rho GTPase activation protein"/>
    <property type="match status" value="1"/>
</dbReference>
<dbReference type="SUPFAM" id="SSF48350">
    <property type="entry name" value="GTPase activation domain, GAP"/>
    <property type="match status" value="1"/>
</dbReference>
<dbReference type="EMBL" id="KB007885">
    <property type="protein sequence ID" value="ELR22450.1"/>
    <property type="molecule type" value="Genomic_DNA"/>
</dbReference>
<dbReference type="SMART" id="SM00324">
    <property type="entry name" value="RhoGAP"/>
    <property type="match status" value="1"/>
</dbReference>
<evidence type="ECO:0000313" key="3">
    <source>
        <dbReference type="Proteomes" id="UP000011083"/>
    </source>
</evidence>
<accession>L8HB62</accession>
<dbReference type="InterPro" id="IPR000198">
    <property type="entry name" value="RhoGAP_dom"/>
</dbReference>
<feature type="domain" description="Rho-GAP" evidence="1">
    <location>
        <begin position="284"/>
        <end position="478"/>
    </location>
</feature>
<dbReference type="OrthoDB" id="428159at2759"/>
<dbReference type="InterPro" id="IPR008936">
    <property type="entry name" value="Rho_GTPase_activation_prot"/>
</dbReference>
<sequence length="478" mass="50965">MEGVAAKLVGVRPAAYHKVWDDRKTGSKPHHVSFWRPVPPRGFHRVSDLAQRTHEKEPAQMARCLVVAAHGSVADGSSPVLRPPVDYTCVWTDKRSGGRYGNCSLWVPVAPEGYCALGCVAVVGYEKPGLNEVMCVHSSLCTPAGVVSEDPTGPLWKDAGSGSVNDVSIWTMAPLEIGEGISIDSFLAVPHHGTKVNPAHPFAFCGLYCISTSAIIIETPQSPLVAAIAAAAASATATTAASSAVSTSTSASMCTFGGFASALASLAAPATAPLLPFGVDPATLPLERDDATGLTVPRGLVALRRLFYAMNGHMEEGIFRIAGSETECQKMQASLNKPRNVDKQGNFSFDVFPNDVHAVSSLIKRWYRELPVRLLAGSAACVADLSGRLAAADDRAVLLEEIRGFPDSLPPLQKDLFLFLMGLGRDVARNSAVNKMVPRNIAVVFAPMLVERTSPMEEMMRTSEIMLFLVACLELPEP</sequence>
<dbReference type="GO" id="GO:0007165">
    <property type="term" value="P:signal transduction"/>
    <property type="evidence" value="ECO:0007669"/>
    <property type="project" value="InterPro"/>
</dbReference>
<organism evidence="2 3">
    <name type="scientific">Acanthamoeba castellanii (strain ATCC 30010 / Neff)</name>
    <dbReference type="NCBI Taxonomy" id="1257118"/>
    <lineage>
        <taxon>Eukaryota</taxon>
        <taxon>Amoebozoa</taxon>
        <taxon>Discosea</taxon>
        <taxon>Longamoebia</taxon>
        <taxon>Centramoebida</taxon>
        <taxon>Acanthamoebidae</taxon>
        <taxon>Acanthamoeba</taxon>
    </lineage>
</organism>
<evidence type="ECO:0000313" key="2">
    <source>
        <dbReference type="EMBL" id="ELR22450.1"/>
    </source>
</evidence>
<name>L8HB62_ACACF</name>
<protein>
    <submittedName>
        <fullName evidence="2">RhoGAP domain containing protein</fullName>
    </submittedName>
</protein>
<dbReference type="AlphaFoldDB" id="L8HB62"/>
<dbReference type="VEuPathDB" id="AmoebaDB:ACA1_255710"/>
<dbReference type="Pfam" id="PF06101">
    <property type="entry name" value="Vps62"/>
    <property type="match status" value="1"/>
</dbReference>
<keyword evidence="3" id="KW-1185">Reference proteome</keyword>
<reference evidence="2 3" key="1">
    <citation type="journal article" date="2013" name="Genome Biol.">
        <title>Genome of Acanthamoeba castellanii highlights extensive lateral gene transfer and early evolution of tyrosine kinase signaling.</title>
        <authorList>
            <person name="Clarke M."/>
            <person name="Lohan A.J."/>
            <person name="Liu B."/>
            <person name="Lagkouvardos I."/>
            <person name="Roy S."/>
            <person name="Zafar N."/>
            <person name="Bertelli C."/>
            <person name="Schilde C."/>
            <person name="Kianianmomeni A."/>
            <person name="Burglin T.R."/>
            <person name="Frech C."/>
            <person name="Turcotte B."/>
            <person name="Kopec K.O."/>
            <person name="Synnott J.M."/>
            <person name="Choo C."/>
            <person name="Paponov I."/>
            <person name="Finkler A."/>
            <person name="Soon Heng Tan C."/>
            <person name="Hutchins A.P."/>
            <person name="Weinmeier T."/>
            <person name="Rattei T."/>
            <person name="Chu J.S."/>
            <person name="Gimenez G."/>
            <person name="Irimia M."/>
            <person name="Rigden D.J."/>
            <person name="Fitzpatrick D.A."/>
            <person name="Lorenzo-Morales J."/>
            <person name="Bateman A."/>
            <person name="Chiu C.H."/>
            <person name="Tang P."/>
            <person name="Hegemann P."/>
            <person name="Fromm H."/>
            <person name="Raoult D."/>
            <person name="Greub G."/>
            <person name="Miranda-Saavedra D."/>
            <person name="Chen N."/>
            <person name="Nash P."/>
            <person name="Ginger M.L."/>
            <person name="Horn M."/>
            <person name="Schaap P."/>
            <person name="Caler L."/>
            <person name="Loftus B."/>
        </authorList>
    </citation>
    <scope>NUCLEOTIDE SEQUENCE [LARGE SCALE GENOMIC DNA]</scope>
    <source>
        <strain evidence="2 3">Neff</strain>
    </source>
</reference>
<evidence type="ECO:0000259" key="1">
    <source>
        <dbReference type="PROSITE" id="PS50238"/>
    </source>
</evidence>
<dbReference type="GeneID" id="14923388"/>
<dbReference type="KEGG" id="acan:ACA1_255710"/>
<dbReference type="Proteomes" id="UP000011083">
    <property type="component" value="Unassembled WGS sequence"/>
</dbReference>